<dbReference type="InterPro" id="IPR007525">
    <property type="entry name" value="FrhB_FdhB_C"/>
</dbReference>
<protein>
    <recommendedName>
        <fullName evidence="6">Polysaccharide pyruvyl transferase domain-containing protein</fullName>
    </recommendedName>
</protein>
<feature type="domain" description="Coenzyme F420 hydrogenase/dehydrogenase beta subunit C-terminal" evidence="3">
    <location>
        <begin position="338"/>
        <end position="485"/>
    </location>
</feature>
<name>A0A2S8GH71_9BACT</name>
<sequence>MRLLPLTHYAPIFAPLVGRRVALIDGIGGTGDKLIYRATRQLLDAFGIQWRACEPQEIADVDVVLLFGGGNLDSYYDGEVHRRRVACERAEAIGAKTIVLPQYSMGMHEGRHFDRLFVRDLSSLKTRPEAVLAPDLALGFDHAPPSQPPRHSLGLFLREDRESLLPHDIAYVGDPYHMTHDLDELFRIAADYAHIVTDRLHFGICGLLSGRRVTLLPVNNHKSREMWELWLRHVGCEWSDEVPAFVREQPIASNYLLAWSADPEVRAYSTSGGFTKELMRHALASGYVDKLVFPKMNGTRAEFMVTDDASELMSPATNSIYQPISPLKGLSRVPDGETCAITLLPCHVEALRENPRLQQKAKLVIELACGHTPHYAWTEECLAKLGVDEEEVAQLDYRNGLWPGDMVAHLRNGEEARTPFPPLWNPDPTACSPAICGVCTRMGGLGDVLVADPWRLEETYQKDSPGKTMVQVLNPAVWDLIQTANIEYESINRGQWDHSMTWLRTSKQACAVRA</sequence>
<proteinExistence type="predicted"/>
<reference evidence="4 5" key="1">
    <citation type="submission" date="2018-02" db="EMBL/GenBank/DDBJ databases">
        <title>Comparative genomes isolates from brazilian mangrove.</title>
        <authorList>
            <person name="Araujo J.E."/>
            <person name="Taketani R.G."/>
            <person name="Silva M.C.P."/>
            <person name="Loureco M.V."/>
            <person name="Andreote F.D."/>
        </authorList>
    </citation>
    <scope>NUCLEOTIDE SEQUENCE [LARGE SCALE GENOMIC DNA]</scope>
    <source>
        <strain evidence="4 5">Nap-Phe MGV</strain>
    </source>
</reference>
<dbReference type="OrthoDB" id="282396at2"/>
<dbReference type="Pfam" id="PF04230">
    <property type="entry name" value="PS_pyruv_trans"/>
    <property type="match status" value="1"/>
</dbReference>
<evidence type="ECO:0000313" key="5">
    <source>
        <dbReference type="Proteomes" id="UP000237819"/>
    </source>
</evidence>
<evidence type="ECO:0008006" key="6">
    <source>
        <dbReference type="Google" id="ProtNLM"/>
    </source>
</evidence>
<feature type="domain" description="Polysaccharide pyruvyl transferase" evidence="1">
    <location>
        <begin position="112"/>
        <end position="217"/>
    </location>
</feature>
<dbReference type="EMBL" id="PUHZ01000022">
    <property type="protein sequence ID" value="PQO43812.1"/>
    <property type="molecule type" value="Genomic_DNA"/>
</dbReference>
<dbReference type="Proteomes" id="UP000237819">
    <property type="component" value="Unassembled WGS sequence"/>
</dbReference>
<organism evidence="4 5">
    <name type="scientific">Blastopirellula marina</name>
    <dbReference type="NCBI Taxonomy" id="124"/>
    <lineage>
        <taxon>Bacteria</taxon>
        <taxon>Pseudomonadati</taxon>
        <taxon>Planctomycetota</taxon>
        <taxon>Planctomycetia</taxon>
        <taxon>Pirellulales</taxon>
        <taxon>Pirellulaceae</taxon>
        <taxon>Blastopirellula</taxon>
    </lineage>
</organism>
<gene>
    <name evidence="4" type="ORF">C5Y93_21740</name>
</gene>
<feature type="domain" description="Coenzyme F420 hydrogenase/dehydrogenase beta subunit N-terminal" evidence="2">
    <location>
        <begin position="256"/>
        <end position="327"/>
    </location>
</feature>
<dbReference type="RefSeq" id="WP_105337567.1">
    <property type="nucleotide sequence ID" value="NZ_PUHZ01000022.1"/>
</dbReference>
<dbReference type="AlphaFoldDB" id="A0A2S8GH71"/>
<dbReference type="Pfam" id="PF04422">
    <property type="entry name" value="FrhB_FdhB_N"/>
    <property type="match status" value="1"/>
</dbReference>
<comment type="caution">
    <text evidence="4">The sequence shown here is derived from an EMBL/GenBank/DDBJ whole genome shotgun (WGS) entry which is preliminary data.</text>
</comment>
<evidence type="ECO:0000313" key="4">
    <source>
        <dbReference type="EMBL" id="PQO43812.1"/>
    </source>
</evidence>
<evidence type="ECO:0000259" key="1">
    <source>
        <dbReference type="Pfam" id="PF04230"/>
    </source>
</evidence>
<evidence type="ECO:0000259" key="2">
    <source>
        <dbReference type="Pfam" id="PF04422"/>
    </source>
</evidence>
<dbReference type="InterPro" id="IPR007516">
    <property type="entry name" value="Co_F420_Hydgase/DH_bsu_N"/>
</dbReference>
<dbReference type="InterPro" id="IPR007345">
    <property type="entry name" value="Polysacch_pyruvyl_Trfase"/>
</dbReference>
<evidence type="ECO:0000259" key="3">
    <source>
        <dbReference type="Pfam" id="PF04432"/>
    </source>
</evidence>
<dbReference type="Pfam" id="PF04432">
    <property type="entry name" value="FrhB_FdhB_C"/>
    <property type="match status" value="1"/>
</dbReference>
<accession>A0A2S8GH71</accession>